<evidence type="ECO:0000256" key="2">
    <source>
        <dbReference type="ARBA" id="ARBA00022679"/>
    </source>
</evidence>
<keyword evidence="4" id="KW-1133">Transmembrane helix</keyword>
<dbReference type="Gene3D" id="3.40.50.300">
    <property type="entry name" value="P-loop containing nucleotide triphosphate hydrolases"/>
    <property type="match status" value="1"/>
</dbReference>
<dbReference type="PANTHER" id="PTHR12137:SF54">
    <property type="entry name" value="CARBOHYDRATE SULFOTRANSFERASE"/>
    <property type="match status" value="1"/>
</dbReference>
<evidence type="ECO:0000256" key="6">
    <source>
        <dbReference type="ARBA" id="ARBA00023136"/>
    </source>
</evidence>
<organism evidence="8 9">
    <name type="scientific">Marinobacterium aestuarii</name>
    <dbReference type="NCBI Taxonomy" id="1821621"/>
    <lineage>
        <taxon>Bacteria</taxon>
        <taxon>Pseudomonadati</taxon>
        <taxon>Pseudomonadota</taxon>
        <taxon>Gammaproteobacteria</taxon>
        <taxon>Oceanospirillales</taxon>
        <taxon>Oceanospirillaceae</taxon>
        <taxon>Marinobacterium</taxon>
    </lineage>
</organism>
<protein>
    <recommendedName>
        <fullName evidence="10">Sulfotransferase</fullName>
    </recommendedName>
</protein>
<accession>A0A1A9ETJ2</accession>
<dbReference type="KEGG" id="mars:A8C75_01295"/>
<keyword evidence="6" id="KW-0472">Membrane</keyword>
<dbReference type="SUPFAM" id="SSF52540">
    <property type="entry name" value="P-loop containing nucleoside triphosphate hydrolases"/>
    <property type="match status" value="1"/>
</dbReference>
<dbReference type="RefSeq" id="WP_067376988.1">
    <property type="nucleotide sequence ID" value="NZ_CP015839.1"/>
</dbReference>
<dbReference type="GO" id="GO:0008146">
    <property type="term" value="F:sulfotransferase activity"/>
    <property type="evidence" value="ECO:0007669"/>
    <property type="project" value="InterPro"/>
</dbReference>
<comment type="subcellular location">
    <subcellularLocation>
        <location evidence="1">Golgi apparatus membrane</location>
        <topology evidence="1">Single-pass type II membrane protein</topology>
    </subcellularLocation>
</comment>
<dbReference type="EMBL" id="CP015839">
    <property type="protein sequence ID" value="ANG61226.1"/>
    <property type="molecule type" value="Genomic_DNA"/>
</dbReference>
<dbReference type="InterPro" id="IPR018011">
    <property type="entry name" value="Carb_sulfotrans_8-10"/>
</dbReference>
<dbReference type="InterPro" id="IPR027417">
    <property type="entry name" value="P-loop_NTPase"/>
</dbReference>
<evidence type="ECO:0000256" key="5">
    <source>
        <dbReference type="ARBA" id="ARBA00023034"/>
    </source>
</evidence>
<keyword evidence="2" id="KW-0808">Transferase</keyword>
<gene>
    <name evidence="8" type="ORF">A8C75_01295</name>
</gene>
<dbReference type="STRING" id="1821621.A8C75_01295"/>
<evidence type="ECO:0000256" key="4">
    <source>
        <dbReference type="ARBA" id="ARBA00022989"/>
    </source>
</evidence>
<keyword evidence="5" id="KW-0333">Golgi apparatus</keyword>
<evidence type="ECO:0000256" key="1">
    <source>
        <dbReference type="ARBA" id="ARBA00004323"/>
    </source>
</evidence>
<proteinExistence type="predicted"/>
<dbReference type="Pfam" id="PF03567">
    <property type="entry name" value="Sulfotransfer_2"/>
    <property type="match status" value="1"/>
</dbReference>
<keyword evidence="9" id="KW-1185">Reference proteome</keyword>
<keyword evidence="3" id="KW-0812">Transmembrane</keyword>
<evidence type="ECO:0000256" key="3">
    <source>
        <dbReference type="ARBA" id="ARBA00022692"/>
    </source>
</evidence>
<reference evidence="9" key="1">
    <citation type="submission" date="2016-05" db="EMBL/GenBank/DDBJ databases">
        <authorList>
            <person name="Baek K."/>
            <person name="Yang S.-J."/>
        </authorList>
    </citation>
    <scope>NUCLEOTIDE SEQUENCE [LARGE SCALE GENOMIC DNA]</scope>
    <source>
        <strain evidence="9">ST58-10</strain>
    </source>
</reference>
<keyword evidence="7" id="KW-0325">Glycoprotein</keyword>
<dbReference type="AlphaFoldDB" id="A0A1A9ETJ2"/>
<evidence type="ECO:0008006" key="10">
    <source>
        <dbReference type="Google" id="ProtNLM"/>
    </source>
</evidence>
<dbReference type="PANTHER" id="PTHR12137">
    <property type="entry name" value="CARBOHYDRATE SULFOTRANSFERASE"/>
    <property type="match status" value="1"/>
</dbReference>
<evidence type="ECO:0000256" key="7">
    <source>
        <dbReference type="ARBA" id="ARBA00023180"/>
    </source>
</evidence>
<name>A0A1A9ETJ2_9GAMM</name>
<dbReference type="Proteomes" id="UP000078070">
    <property type="component" value="Chromosome"/>
</dbReference>
<sequence length="226" mass="26965">MVINSHYQFIFVHIPKSAGTSVMKSLSQLRGNNKRWLANTKHETLVDFDAQFESRKNLYDRVRGMNPRNYYRFGFVRNPWDRMSSFYRYLTEKQPRHEIMTISSFKDFLIKTEEGCDWIQTLHTMRPQIDYFTNTDGNLNIDFLGHFEFLQEDLELVGERIGCRIKLPHLNSSTNSKRDYRSEFDNEMIEIVARRFREDIAHFGYAFDNIQPSVRCSKALRRPRAL</sequence>
<dbReference type="OrthoDB" id="288532at2"/>
<evidence type="ECO:0000313" key="8">
    <source>
        <dbReference type="EMBL" id="ANG61226.1"/>
    </source>
</evidence>
<reference evidence="8 9" key="2">
    <citation type="journal article" date="2018" name="Int. J. Syst. Evol. Microbiol.">
        <title>Marinobacterium aestuarii sp. nov., a benzene-degrading marine bacterium isolated from estuary sediment.</title>
        <authorList>
            <person name="Bae S.S."/>
            <person name="Jung J."/>
            <person name="Chung D."/>
            <person name="Baek K."/>
        </authorList>
    </citation>
    <scope>NUCLEOTIDE SEQUENCE [LARGE SCALE GENOMIC DNA]</scope>
    <source>
        <strain evidence="8 9">ST58-10</strain>
    </source>
</reference>
<dbReference type="GO" id="GO:0016020">
    <property type="term" value="C:membrane"/>
    <property type="evidence" value="ECO:0007669"/>
    <property type="project" value="InterPro"/>
</dbReference>
<dbReference type="GO" id="GO:0016051">
    <property type="term" value="P:carbohydrate biosynthetic process"/>
    <property type="evidence" value="ECO:0007669"/>
    <property type="project" value="InterPro"/>
</dbReference>
<dbReference type="InterPro" id="IPR005331">
    <property type="entry name" value="Sulfotransferase"/>
</dbReference>
<evidence type="ECO:0000313" key="9">
    <source>
        <dbReference type="Proteomes" id="UP000078070"/>
    </source>
</evidence>